<keyword evidence="4" id="KW-1185">Reference proteome</keyword>
<organism evidence="3 4">
    <name type="scientific">Sinomonas halotolerans</name>
    <dbReference type="NCBI Taxonomy" id="1644133"/>
    <lineage>
        <taxon>Bacteria</taxon>
        <taxon>Bacillati</taxon>
        <taxon>Actinomycetota</taxon>
        <taxon>Actinomycetes</taxon>
        <taxon>Micrococcales</taxon>
        <taxon>Micrococcaceae</taxon>
        <taxon>Sinomonas</taxon>
    </lineage>
</organism>
<dbReference type="SMART" id="SM00347">
    <property type="entry name" value="HTH_MARR"/>
    <property type="match status" value="1"/>
</dbReference>
<comment type="caution">
    <text evidence="3">The sequence shown here is derived from an EMBL/GenBank/DDBJ whole genome shotgun (WGS) entry which is preliminary data.</text>
</comment>
<gene>
    <name evidence="3" type="ORF">ABCQ75_15035</name>
</gene>
<accession>A0ABU9X326</accession>
<dbReference type="InterPro" id="IPR039422">
    <property type="entry name" value="MarR/SlyA-like"/>
</dbReference>
<evidence type="ECO:0000313" key="4">
    <source>
        <dbReference type="Proteomes" id="UP001422074"/>
    </source>
</evidence>
<dbReference type="Gene3D" id="1.10.10.10">
    <property type="entry name" value="Winged helix-like DNA-binding domain superfamily/Winged helix DNA-binding domain"/>
    <property type="match status" value="1"/>
</dbReference>
<feature type="region of interest" description="Disordered" evidence="1">
    <location>
        <begin position="1"/>
        <end position="46"/>
    </location>
</feature>
<dbReference type="PROSITE" id="PS50995">
    <property type="entry name" value="HTH_MARR_2"/>
    <property type="match status" value="1"/>
</dbReference>
<evidence type="ECO:0000259" key="2">
    <source>
        <dbReference type="PROSITE" id="PS50995"/>
    </source>
</evidence>
<dbReference type="InterPro" id="IPR036388">
    <property type="entry name" value="WH-like_DNA-bd_sf"/>
</dbReference>
<dbReference type="PANTHER" id="PTHR33164">
    <property type="entry name" value="TRANSCRIPTIONAL REGULATOR, MARR FAMILY"/>
    <property type="match status" value="1"/>
</dbReference>
<proteinExistence type="predicted"/>
<name>A0ABU9X326_9MICC</name>
<feature type="compositionally biased region" description="Low complexity" evidence="1">
    <location>
        <begin position="15"/>
        <end position="33"/>
    </location>
</feature>
<dbReference type="InterPro" id="IPR000835">
    <property type="entry name" value="HTH_MarR-typ"/>
</dbReference>
<dbReference type="EMBL" id="JBDFRB010000019">
    <property type="protein sequence ID" value="MEN2745842.1"/>
    <property type="molecule type" value="Genomic_DNA"/>
</dbReference>
<dbReference type="RefSeq" id="WP_345886426.1">
    <property type="nucleotide sequence ID" value="NZ_JBDFRB010000019.1"/>
</dbReference>
<dbReference type="PRINTS" id="PR00598">
    <property type="entry name" value="HTHMARR"/>
</dbReference>
<evidence type="ECO:0000256" key="1">
    <source>
        <dbReference type="SAM" id="MobiDB-lite"/>
    </source>
</evidence>
<sequence length="212" mass="21861">MATGVQQDEGHKEAAPGAAAPGTAAPGTAAPGTAGPGTAGPGTAAPQWLDERERGVWLALRKLLWGLPPAIDRQLTRDSNLSGPEYSVLATLSECPDGVLRSGTAAHELGWERSRLSHILRRMEAKGLISRSCSAEDARGQDVHLTGAGRAAIVEAAPGHVAFVRSALFDALSAEEQAMFGDACRRIVAAIDEAEKAAGGGPADEEAQPRTA</sequence>
<dbReference type="Proteomes" id="UP001422074">
    <property type="component" value="Unassembled WGS sequence"/>
</dbReference>
<dbReference type="InterPro" id="IPR036390">
    <property type="entry name" value="WH_DNA-bd_sf"/>
</dbReference>
<dbReference type="PANTHER" id="PTHR33164:SF99">
    <property type="entry name" value="MARR FAMILY REGULATORY PROTEIN"/>
    <property type="match status" value="1"/>
</dbReference>
<feature type="domain" description="HTH marR-type" evidence="2">
    <location>
        <begin position="49"/>
        <end position="189"/>
    </location>
</feature>
<protein>
    <submittedName>
        <fullName evidence="3">MarR family winged helix-turn-helix transcriptional regulator</fullName>
    </submittedName>
</protein>
<dbReference type="SUPFAM" id="SSF46785">
    <property type="entry name" value="Winged helix' DNA-binding domain"/>
    <property type="match status" value="1"/>
</dbReference>
<evidence type="ECO:0000313" key="3">
    <source>
        <dbReference type="EMBL" id="MEN2745842.1"/>
    </source>
</evidence>
<reference evidence="3 4" key="1">
    <citation type="submission" date="2024-05" db="EMBL/GenBank/DDBJ databases">
        <title>Sinomonas sp. nov., isolated from a waste landfill.</title>
        <authorList>
            <person name="Zhao Y."/>
        </authorList>
    </citation>
    <scope>NUCLEOTIDE SEQUENCE [LARGE SCALE GENOMIC DNA]</scope>
    <source>
        <strain evidence="3 4">CCTCC AB2014300</strain>
    </source>
</reference>